<dbReference type="InterPro" id="IPR011990">
    <property type="entry name" value="TPR-like_helical_dom_sf"/>
</dbReference>
<feature type="chain" id="PRO_5016114969" evidence="1">
    <location>
        <begin position="19"/>
        <end position="219"/>
    </location>
</feature>
<evidence type="ECO:0000313" key="2">
    <source>
        <dbReference type="EMBL" id="PZQ45630.1"/>
    </source>
</evidence>
<keyword evidence="1" id="KW-0732">Signal</keyword>
<accession>A0A2W5Q2R2</accession>
<evidence type="ECO:0000313" key="3">
    <source>
        <dbReference type="Proteomes" id="UP000249417"/>
    </source>
</evidence>
<proteinExistence type="predicted"/>
<dbReference type="Pfam" id="PF14559">
    <property type="entry name" value="TPR_19"/>
    <property type="match status" value="1"/>
</dbReference>
<organism evidence="2 3">
    <name type="scientific">Micavibrio aeruginosavorus</name>
    <dbReference type="NCBI Taxonomy" id="349221"/>
    <lineage>
        <taxon>Bacteria</taxon>
        <taxon>Pseudomonadati</taxon>
        <taxon>Bdellovibrionota</taxon>
        <taxon>Bdellovibrionia</taxon>
        <taxon>Bdellovibrionales</taxon>
        <taxon>Pseudobdellovibrionaceae</taxon>
        <taxon>Micavibrio</taxon>
    </lineage>
</organism>
<dbReference type="EMBL" id="QFQB01000043">
    <property type="protein sequence ID" value="PZQ45630.1"/>
    <property type="molecule type" value="Genomic_DNA"/>
</dbReference>
<feature type="signal peptide" evidence="1">
    <location>
        <begin position="1"/>
        <end position="18"/>
    </location>
</feature>
<dbReference type="AlphaFoldDB" id="A0A2W5Q2R2"/>
<protein>
    <submittedName>
        <fullName evidence="2">Uncharacterized protein</fullName>
    </submittedName>
</protein>
<name>A0A2W5Q2R2_9BACT</name>
<dbReference type="SUPFAM" id="SSF48452">
    <property type="entry name" value="TPR-like"/>
    <property type="match status" value="1"/>
</dbReference>
<evidence type="ECO:0000256" key="1">
    <source>
        <dbReference type="SAM" id="SignalP"/>
    </source>
</evidence>
<comment type="caution">
    <text evidence="2">The sequence shown here is derived from an EMBL/GenBank/DDBJ whole genome shotgun (WGS) entry which is preliminary data.</text>
</comment>
<sequence length="219" mass="24224">MIFTALFFTLVFIPQSYAADMTSDLQTIQEEWARIKYQVQGKDAKIAAITKLEPRAAQEVTKYPGKAEPLIWQAIVLATDANITKSLSGLPKVEKAKKLLEDSLKIDPSAMDGSAHMTLGSLYYQVPGWPVGFGDDDLAEKHLKAALQINPDGMDTNYWYGAFLLEDGRYDDAAKYLQKALAAPDRANRRVADAGRRNEIKDALAKAVASQKTKNRGNE</sequence>
<dbReference type="Proteomes" id="UP000249417">
    <property type="component" value="Unassembled WGS sequence"/>
</dbReference>
<reference evidence="2 3" key="1">
    <citation type="submission" date="2017-08" db="EMBL/GenBank/DDBJ databases">
        <title>Infants hospitalized years apart are colonized by the same room-sourced microbial strains.</title>
        <authorList>
            <person name="Brooks B."/>
            <person name="Olm M.R."/>
            <person name="Firek B.A."/>
            <person name="Baker R."/>
            <person name="Thomas B.C."/>
            <person name="Morowitz M.J."/>
            <person name="Banfield J.F."/>
        </authorList>
    </citation>
    <scope>NUCLEOTIDE SEQUENCE [LARGE SCALE GENOMIC DNA]</scope>
    <source>
        <strain evidence="2">S2_005_002_R2_29</strain>
    </source>
</reference>
<dbReference type="Gene3D" id="1.25.40.10">
    <property type="entry name" value="Tetratricopeptide repeat domain"/>
    <property type="match status" value="1"/>
</dbReference>
<gene>
    <name evidence="2" type="ORF">DI551_06840</name>
</gene>